<dbReference type="Pfam" id="PF11887">
    <property type="entry name" value="Mce4_CUP1"/>
    <property type="match status" value="1"/>
</dbReference>
<gene>
    <name evidence="3" type="ORF">CRI78_20650</name>
</gene>
<dbReference type="PANTHER" id="PTHR33371">
    <property type="entry name" value="INTERMEMBRANE PHOSPHOLIPID TRANSPORT SYSTEM BINDING PROTEIN MLAD-RELATED"/>
    <property type="match status" value="1"/>
</dbReference>
<dbReference type="InterPro" id="IPR003399">
    <property type="entry name" value="Mce/MlaD"/>
</dbReference>
<dbReference type="InterPro" id="IPR052336">
    <property type="entry name" value="MlaD_Phospholipid_Transporter"/>
</dbReference>
<reference evidence="3 4" key="1">
    <citation type="submission" date="2017-10" db="EMBL/GenBank/DDBJ databases">
        <title>The new phylogeny of genus Mycobacterium.</title>
        <authorList>
            <person name="Tortoli E."/>
            <person name="Trovato A."/>
            <person name="Cirillo D.M."/>
        </authorList>
    </citation>
    <scope>NUCLEOTIDE SEQUENCE [LARGE SCALE GENOMIC DNA]</scope>
    <source>
        <strain evidence="3 4">IP141170001</strain>
    </source>
</reference>
<dbReference type="AlphaFoldDB" id="A0A2A7NQF9"/>
<dbReference type="GO" id="GO:0051701">
    <property type="term" value="P:biological process involved in interaction with host"/>
    <property type="evidence" value="ECO:0007669"/>
    <property type="project" value="TreeGrafter"/>
</dbReference>
<evidence type="ECO:0000259" key="2">
    <source>
        <dbReference type="Pfam" id="PF11887"/>
    </source>
</evidence>
<protein>
    <submittedName>
        <fullName evidence="3">Mammalian cell entry protein</fullName>
    </submittedName>
</protein>
<feature type="domain" description="Mce/MlaD" evidence="1">
    <location>
        <begin position="39"/>
        <end position="113"/>
    </location>
</feature>
<keyword evidence="4" id="KW-1185">Reference proteome</keyword>
<dbReference type="RefSeq" id="WP_097934002.1">
    <property type="nucleotide sequence ID" value="NZ_BAAATC010000009.1"/>
</dbReference>
<evidence type="ECO:0000313" key="4">
    <source>
        <dbReference type="Proteomes" id="UP000220340"/>
    </source>
</evidence>
<sequence>MRYEMSGVLWRLGAFLTVCGIGAFVLLSVFAELRFNAEKTYRAEYVNVSGLENGNFVRIAGVEVGKVKDISVNSDNLAVVEFSVDDSVVLTEGTRAAVRYDNLIGGRFMELLDGPGDVRPLAAGQTIPAGRTEPALDLDALIGGFRPLFRALDPEKMNALTGQLIQALQGQGPTIGSFLSQTASLTNSLADRDELIGQVIGNLQTVLGSLADESDRFDDTVDTLAQLVHALAERKEDVSASIVSTNAAAAGIAGLLEQSRPAIKPVVEHANRVATTVLADKDYVDDLLNTLPDTYRALNRMALHGDYFSFYLCDAILKVNGKGGQPVYVKLAGQDTGRCAPK</sequence>
<name>A0A2A7NQF9_9MYCO</name>
<dbReference type="GO" id="GO:0005576">
    <property type="term" value="C:extracellular region"/>
    <property type="evidence" value="ECO:0007669"/>
    <property type="project" value="TreeGrafter"/>
</dbReference>
<accession>A0A2A7NQF9</accession>
<dbReference type="NCBIfam" id="TIGR00996">
    <property type="entry name" value="Mtu_fam_mce"/>
    <property type="match status" value="1"/>
</dbReference>
<evidence type="ECO:0000259" key="1">
    <source>
        <dbReference type="Pfam" id="PF02470"/>
    </source>
</evidence>
<dbReference type="InterPro" id="IPR024516">
    <property type="entry name" value="Mce_C"/>
</dbReference>
<proteinExistence type="predicted"/>
<dbReference type="OrthoDB" id="338143at2"/>
<dbReference type="InterPro" id="IPR005693">
    <property type="entry name" value="Mce"/>
</dbReference>
<dbReference type="Pfam" id="PF02470">
    <property type="entry name" value="MlaD"/>
    <property type="match status" value="1"/>
</dbReference>
<evidence type="ECO:0000313" key="3">
    <source>
        <dbReference type="EMBL" id="PEG52597.1"/>
    </source>
</evidence>
<feature type="domain" description="Mammalian cell entry C-terminal" evidence="2">
    <location>
        <begin position="119"/>
        <end position="329"/>
    </location>
</feature>
<organism evidence="3 4">
    <name type="scientific">Mycolicibacterium diernhoferi</name>
    <dbReference type="NCBI Taxonomy" id="1801"/>
    <lineage>
        <taxon>Bacteria</taxon>
        <taxon>Bacillati</taxon>
        <taxon>Actinomycetota</taxon>
        <taxon>Actinomycetes</taxon>
        <taxon>Mycobacteriales</taxon>
        <taxon>Mycobacteriaceae</taxon>
        <taxon>Mycolicibacterium</taxon>
    </lineage>
</organism>
<dbReference type="PANTHER" id="PTHR33371:SF17">
    <property type="entry name" value="MCE-FAMILY PROTEIN MCE1B"/>
    <property type="match status" value="1"/>
</dbReference>
<comment type="caution">
    <text evidence="3">The sequence shown here is derived from an EMBL/GenBank/DDBJ whole genome shotgun (WGS) entry which is preliminary data.</text>
</comment>
<dbReference type="Proteomes" id="UP000220340">
    <property type="component" value="Unassembled WGS sequence"/>
</dbReference>
<dbReference type="EMBL" id="PDCR01000029">
    <property type="protein sequence ID" value="PEG52597.1"/>
    <property type="molecule type" value="Genomic_DNA"/>
</dbReference>